<keyword evidence="4 6" id="KW-0238">DNA-binding</keyword>
<dbReference type="Gene3D" id="1.10.1740.10">
    <property type="match status" value="1"/>
</dbReference>
<comment type="function">
    <text evidence="6">Sigma factors are initiation factors that promote the attachment of RNA polymerase to specific initiation sites and are then released.</text>
</comment>
<comment type="subcellular location">
    <subcellularLocation>
        <location evidence="6">Cytoplasm</location>
    </subcellularLocation>
</comment>
<comment type="subunit">
    <text evidence="6">Interacts with RsgI.</text>
</comment>
<dbReference type="GO" id="GO:0003677">
    <property type="term" value="F:DNA binding"/>
    <property type="evidence" value="ECO:0007669"/>
    <property type="project" value="UniProtKB-UniRule"/>
</dbReference>
<dbReference type="GO" id="GO:0016987">
    <property type="term" value="F:sigma factor activity"/>
    <property type="evidence" value="ECO:0007669"/>
    <property type="project" value="UniProtKB-UniRule"/>
</dbReference>
<evidence type="ECO:0000256" key="2">
    <source>
        <dbReference type="ARBA" id="ARBA00023015"/>
    </source>
</evidence>
<evidence type="ECO:0000256" key="6">
    <source>
        <dbReference type="HAMAP-Rule" id="MF_02064"/>
    </source>
</evidence>
<protein>
    <recommendedName>
        <fullName evidence="6">RNA polymerase sigma factor SigI</fullName>
    </recommendedName>
</protein>
<keyword evidence="8" id="KW-1185">Reference proteome</keyword>
<dbReference type="AlphaFoldDB" id="A0A917CWE2"/>
<feature type="short sequence motif" description="Polymerase core binding" evidence="6">
    <location>
        <begin position="50"/>
        <end position="63"/>
    </location>
</feature>
<evidence type="ECO:0000256" key="4">
    <source>
        <dbReference type="ARBA" id="ARBA00023125"/>
    </source>
</evidence>
<dbReference type="SUPFAM" id="SSF88946">
    <property type="entry name" value="Sigma2 domain of RNA polymerase sigma factors"/>
    <property type="match status" value="1"/>
</dbReference>
<proteinExistence type="inferred from homology"/>
<dbReference type="NCBIfam" id="TIGR02895">
    <property type="entry name" value="spore_sigI"/>
    <property type="match status" value="1"/>
</dbReference>
<accession>A0A917CWE2</accession>
<dbReference type="PIRSF" id="PIRSF038953">
    <property type="entry name" value="SigI"/>
    <property type="match status" value="1"/>
</dbReference>
<evidence type="ECO:0000313" key="8">
    <source>
        <dbReference type="Proteomes" id="UP000644756"/>
    </source>
</evidence>
<dbReference type="InterPro" id="IPR014244">
    <property type="entry name" value="RNA_pol_sigma-I"/>
</dbReference>
<name>A0A917CWE2_9BACL</name>
<keyword evidence="6" id="KW-0346">Stress response</keyword>
<dbReference type="InterPro" id="IPR013325">
    <property type="entry name" value="RNA_pol_sigma_r2"/>
</dbReference>
<comment type="similarity">
    <text evidence="6">Belongs to the sigma-70 factor family. SigI subfamily.</text>
</comment>
<dbReference type="GO" id="GO:0005737">
    <property type="term" value="C:cytoplasm"/>
    <property type="evidence" value="ECO:0007669"/>
    <property type="project" value="UniProtKB-SubCell"/>
</dbReference>
<feature type="DNA-binding region" description="H-T-H motif" evidence="6">
    <location>
        <begin position="197"/>
        <end position="216"/>
    </location>
</feature>
<reference evidence="7" key="1">
    <citation type="journal article" date="2014" name="Int. J. Syst. Evol. Microbiol.">
        <title>Complete genome sequence of Corynebacterium casei LMG S-19264T (=DSM 44701T), isolated from a smear-ripened cheese.</title>
        <authorList>
            <consortium name="US DOE Joint Genome Institute (JGI-PGF)"/>
            <person name="Walter F."/>
            <person name="Albersmeier A."/>
            <person name="Kalinowski J."/>
            <person name="Ruckert C."/>
        </authorList>
    </citation>
    <scope>NUCLEOTIDE SEQUENCE</scope>
    <source>
        <strain evidence="7">CGMCC 1.12987</strain>
    </source>
</reference>
<keyword evidence="3 6" id="KW-0731">Sigma factor</keyword>
<dbReference type="HAMAP" id="MF_02064">
    <property type="entry name" value="Sigma70_SigI"/>
    <property type="match status" value="1"/>
</dbReference>
<keyword evidence="1 6" id="KW-0963">Cytoplasm</keyword>
<evidence type="ECO:0000256" key="1">
    <source>
        <dbReference type="ARBA" id="ARBA00022490"/>
    </source>
</evidence>
<evidence type="ECO:0000313" key="7">
    <source>
        <dbReference type="EMBL" id="GGG00627.1"/>
    </source>
</evidence>
<keyword evidence="2 6" id="KW-0805">Transcription regulation</keyword>
<evidence type="ECO:0000256" key="3">
    <source>
        <dbReference type="ARBA" id="ARBA00023082"/>
    </source>
</evidence>
<sequence>MLEESALKDMIRRAQRGDEQVRQEIIGGNKLFLERVTSSICKRIISWNDDEMSISLIAFNEAINRYDHSQNGNFFGYAKLIIQSRLIDYFRKEARQQVAVSLDYNPQATEGEEYESNSVEIKQSWHQYNEQKQIQDRMDEIFIYSTRLEEFGIHFEELEAASPDRSDARNNLIHIAYEFMKYPQLVEFLVKTKQLPLKQMLEFVHVSRKTVERGRKYLIALIVILMANDLPHLKSSIAFPDLERRAK</sequence>
<dbReference type="EMBL" id="BMGR01000005">
    <property type="protein sequence ID" value="GGG00627.1"/>
    <property type="molecule type" value="Genomic_DNA"/>
</dbReference>
<keyword evidence="5 6" id="KW-0804">Transcription</keyword>
<reference evidence="7" key="2">
    <citation type="submission" date="2020-09" db="EMBL/GenBank/DDBJ databases">
        <authorList>
            <person name="Sun Q."/>
            <person name="Zhou Y."/>
        </authorList>
    </citation>
    <scope>NUCLEOTIDE SEQUENCE</scope>
    <source>
        <strain evidence="7">CGMCC 1.12987</strain>
    </source>
</reference>
<evidence type="ECO:0000256" key="5">
    <source>
        <dbReference type="ARBA" id="ARBA00023163"/>
    </source>
</evidence>
<organism evidence="7 8">
    <name type="scientific">Paenibacillus abyssi</name>
    <dbReference type="NCBI Taxonomy" id="1340531"/>
    <lineage>
        <taxon>Bacteria</taxon>
        <taxon>Bacillati</taxon>
        <taxon>Bacillota</taxon>
        <taxon>Bacilli</taxon>
        <taxon>Bacillales</taxon>
        <taxon>Paenibacillaceae</taxon>
        <taxon>Paenibacillus</taxon>
    </lineage>
</organism>
<comment type="activity regulation">
    <text evidence="6">Negatively regulated by the anti-sigma-I factor RsgI.</text>
</comment>
<comment type="caution">
    <text evidence="7">The sequence shown here is derived from an EMBL/GenBank/DDBJ whole genome shotgun (WGS) entry which is preliminary data.</text>
</comment>
<gene>
    <name evidence="6 7" type="primary">sigI</name>
    <name evidence="7" type="ORF">GCM10010916_17230</name>
</gene>
<dbReference type="GO" id="GO:0006352">
    <property type="term" value="P:DNA-templated transcription initiation"/>
    <property type="evidence" value="ECO:0007669"/>
    <property type="project" value="UniProtKB-UniRule"/>
</dbReference>
<dbReference type="RefSeq" id="WP_188530664.1">
    <property type="nucleotide sequence ID" value="NZ_BMGR01000005.1"/>
</dbReference>
<dbReference type="Proteomes" id="UP000644756">
    <property type="component" value="Unassembled WGS sequence"/>
</dbReference>